<feature type="region of interest" description="Disordered" evidence="1">
    <location>
        <begin position="646"/>
        <end position="675"/>
    </location>
</feature>
<accession>A0A5B8RG33</accession>
<name>A0A5B8RG33_9ZZZZ</name>
<feature type="transmembrane region" description="Helical" evidence="2">
    <location>
        <begin position="376"/>
        <end position="394"/>
    </location>
</feature>
<keyword evidence="2" id="KW-0812">Transmembrane</keyword>
<feature type="transmembrane region" description="Helical" evidence="2">
    <location>
        <begin position="320"/>
        <end position="340"/>
    </location>
</feature>
<feature type="transmembrane region" description="Helical" evidence="2">
    <location>
        <begin position="99"/>
        <end position="118"/>
    </location>
</feature>
<feature type="transmembrane region" description="Helical" evidence="2">
    <location>
        <begin position="139"/>
        <end position="162"/>
    </location>
</feature>
<feature type="transmembrane region" description="Helical" evidence="2">
    <location>
        <begin position="168"/>
        <end position="183"/>
    </location>
</feature>
<evidence type="ECO:0000313" key="3">
    <source>
        <dbReference type="EMBL" id="QEA07546.1"/>
    </source>
</evidence>
<protein>
    <submittedName>
        <fullName evidence="3">Uncharacterized protein</fullName>
    </submittedName>
</protein>
<dbReference type="EMBL" id="MN079277">
    <property type="protein sequence ID" value="QEA07546.1"/>
    <property type="molecule type" value="Genomic_DNA"/>
</dbReference>
<keyword evidence="2" id="KW-1133">Transmembrane helix</keyword>
<keyword evidence="2" id="KW-0472">Membrane</keyword>
<sequence length="675" mass="75098">MSITHPRTPQPISEFFSALALPVSLIFSFYILKAGLSGSFLFDDFSNLEPLGRAHGLVDSYHEIMSFLTGNISGPTGRPVSLLTFLINQYGWPGDATSFLWTNLMLHLLTGVAVFQFTRLCIKSVRQKAAQDNELQNNLLPLLACSLWLILPLQISTVFYVIQRMTQLSALFTLASLSLYISGRHAIENNRPKRGIAFLVACPLAALIGFYAKENAAIAPILIVILEATVLSSSDTSTKNPLIRRLVVFSYGIAPMAIILFYLAISTAKSGATWTAGFGRVLLQGEVLLNYMYKILIPQNSTSGLFYDSFIPIPPSTENIIISAIGWATIAALVIIALYVRKRFPLIALGFLFFFAGHLIESSGLSLDLYYEHRNYLPSIGLIIAGLRGINILYNHKKKLAFALFATLFAANAAQAHLRASLWGKPQLAATVWTIEAPKSSSAWLRLSFVANRYNNVMTLRYALTEWQKNAPSLLAPRLLTLRLNCPRSPLDPDRVKALITMAKHTPEFNGLNQYLEPLIRQAASGECEGLSVEQSYYIIRALLDNPKFGIWQKKYLWTLAGYILASKGIGHEAYNAFKQANKLVYDPRMREKQESGLRMAGFPELAKALASERFKNDRPTRFGELHIRTLMSHILDWDTAKQSEFPVPPGDSHAKPQNRTGKTKEILLPAGLPK</sequence>
<evidence type="ECO:0000256" key="2">
    <source>
        <dbReference type="SAM" id="Phobius"/>
    </source>
</evidence>
<feature type="transmembrane region" description="Helical" evidence="2">
    <location>
        <begin position="195"/>
        <end position="212"/>
    </location>
</feature>
<feature type="transmembrane region" description="Helical" evidence="2">
    <location>
        <begin position="347"/>
        <end position="370"/>
    </location>
</feature>
<feature type="transmembrane region" description="Helical" evidence="2">
    <location>
        <begin position="246"/>
        <end position="265"/>
    </location>
</feature>
<feature type="transmembrane region" description="Helical" evidence="2">
    <location>
        <begin position="12"/>
        <end position="32"/>
    </location>
</feature>
<reference evidence="3" key="1">
    <citation type="submission" date="2019-06" db="EMBL/GenBank/DDBJ databases">
        <authorList>
            <person name="Murdoch R.W."/>
            <person name="Fathepure B."/>
        </authorList>
    </citation>
    <scope>NUCLEOTIDE SEQUENCE</scope>
</reference>
<feature type="transmembrane region" description="Helical" evidence="2">
    <location>
        <begin position="218"/>
        <end position="234"/>
    </location>
</feature>
<proteinExistence type="predicted"/>
<gene>
    <name evidence="3" type="ORF">KBTEX_03904</name>
</gene>
<feature type="transmembrane region" description="Helical" evidence="2">
    <location>
        <begin position="401"/>
        <end position="418"/>
    </location>
</feature>
<organism evidence="3">
    <name type="scientific">uncultured organism</name>
    <dbReference type="NCBI Taxonomy" id="155900"/>
    <lineage>
        <taxon>unclassified sequences</taxon>
        <taxon>environmental samples</taxon>
    </lineage>
</organism>
<evidence type="ECO:0000256" key="1">
    <source>
        <dbReference type="SAM" id="MobiDB-lite"/>
    </source>
</evidence>
<dbReference type="AlphaFoldDB" id="A0A5B8RG33"/>